<dbReference type="EMBL" id="JAOTPV010000001">
    <property type="protein sequence ID" value="KAJ4490400.1"/>
    <property type="molecule type" value="Genomic_DNA"/>
</dbReference>
<evidence type="ECO:0000313" key="3">
    <source>
        <dbReference type="Proteomes" id="UP001150266"/>
    </source>
</evidence>
<protein>
    <recommendedName>
        <fullName evidence="4">Carbohydrate-binding module family 50 protein</fullName>
    </recommendedName>
</protein>
<accession>A0A9W9AW47</accession>
<dbReference type="OrthoDB" id="2107166at2759"/>
<gene>
    <name evidence="2" type="ORF">J3R30DRAFT_3421357</name>
</gene>
<keyword evidence="3" id="KW-1185">Reference proteome</keyword>
<evidence type="ECO:0000313" key="2">
    <source>
        <dbReference type="EMBL" id="KAJ4490400.1"/>
    </source>
</evidence>
<evidence type="ECO:0008006" key="4">
    <source>
        <dbReference type="Google" id="ProtNLM"/>
    </source>
</evidence>
<dbReference type="AlphaFoldDB" id="A0A9W9AW47"/>
<dbReference type="Proteomes" id="UP001150266">
    <property type="component" value="Unassembled WGS sequence"/>
</dbReference>
<organism evidence="2 3">
    <name type="scientific">Lentinula aciculospora</name>
    <dbReference type="NCBI Taxonomy" id="153920"/>
    <lineage>
        <taxon>Eukaryota</taxon>
        <taxon>Fungi</taxon>
        <taxon>Dikarya</taxon>
        <taxon>Basidiomycota</taxon>
        <taxon>Agaricomycotina</taxon>
        <taxon>Agaricomycetes</taxon>
        <taxon>Agaricomycetidae</taxon>
        <taxon>Agaricales</taxon>
        <taxon>Marasmiineae</taxon>
        <taxon>Omphalotaceae</taxon>
        <taxon>Lentinula</taxon>
    </lineage>
</organism>
<feature type="compositionally biased region" description="Low complexity" evidence="1">
    <location>
        <begin position="101"/>
        <end position="116"/>
    </location>
</feature>
<feature type="region of interest" description="Disordered" evidence="1">
    <location>
        <begin position="68"/>
        <end position="116"/>
    </location>
</feature>
<proteinExistence type="predicted"/>
<sequence>MSRFTQYAEDASRLPEGFQRIAYDADTEQYTFKDRNGALYRSAPGESYGKLIPVSDGKAEAWRYNDGEHEHKRPQISTSNLPAPKSFHDILPPQAIASAGSYSPTSSNSDSSESLFSLSPRSRFIEAARRSTMPKMQGVVHNLRRSVTSSKKNHARAPPTVPEKDADMRERVALLRSQSVMSRSSVMTTQSSVTMLTLVEEKRV</sequence>
<name>A0A9W9AW47_9AGAR</name>
<evidence type="ECO:0000256" key="1">
    <source>
        <dbReference type="SAM" id="MobiDB-lite"/>
    </source>
</evidence>
<comment type="caution">
    <text evidence="2">The sequence shown here is derived from an EMBL/GenBank/DDBJ whole genome shotgun (WGS) entry which is preliminary data.</text>
</comment>
<reference evidence="2" key="1">
    <citation type="submission" date="2022-08" db="EMBL/GenBank/DDBJ databases">
        <title>A Global Phylogenomic Analysis of the Shiitake Genus Lentinula.</title>
        <authorList>
            <consortium name="DOE Joint Genome Institute"/>
            <person name="Sierra-Patev S."/>
            <person name="Min B."/>
            <person name="Naranjo-Ortiz M."/>
            <person name="Looney B."/>
            <person name="Konkel Z."/>
            <person name="Slot J.C."/>
            <person name="Sakamoto Y."/>
            <person name="Steenwyk J.L."/>
            <person name="Rokas A."/>
            <person name="Carro J."/>
            <person name="Camarero S."/>
            <person name="Ferreira P."/>
            <person name="Molpeceres G."/>
            <person name="Ruiz-Duenas F.J."/>
            <person name="Serrano A."/>
            <person name="Henrissat B."/>
            <person name="Drula E."/>
            <person name="Hughes K.W."/>
            <person name="Mata J.L."/>
            <person name="Ishikawa N.K."/>
            <person name="Vargas-Isla R."/>
            <person name="Ushijima S."/>
            <person name="Smith C.A."/>
            <person name="Ahrendt S."/>
            <person name="Andreopoulos W."/>
            <person name="He G."/>
            <person name="Labutti K."/>
            <person name="Lipzen A."/>
            <person name="Ng V."/>
            <person name="Riley R."/>
            <person name="Sandor L."/>
            <person name="Barry K."/>
            <person name="Martinez A.T."/>
            <person name="Xiao Y."/>
            <person name="Gibbons J.G."/>
            <person name="Terashima K."/>
            <person name="Grigoriev I.V."/>
            <person name="Hibbett D.S."/>
        </authorList>
    </citation>
    <scope>NUCLEOTIDE SEQUENCE</scope>
    <source>
        <strain evidence="2">JLM2183</strain>
    </source>
</reference>